<name>A0AAV2DTL1_9ROSI</name>
<dbReference type="EMBL" id="OZ034816">
    <property type="protein sequence ID" value="CAL1376748.1"/>
    <property type="molecule type" value="Genomic_DNA"/>
</dbReference>
<dbReference type="PANTHER" id="PTHR35046">
    <property type="entry name" value="ZINC KNUCKLE (CCHC-TYPE) FAMILY PROTEIN"/>
    <property type="match status" value="1"/>
</dbReference>
<evidence type="ECO:0000313" key="2">
    <source>
        <dbReference type="Proteomes" id="UP001497516"/>
    </source>
</evidence>
<protein>
    <submittedName>
        <fullName evidence="1">Uncharacterized protein</fullName>
    </submittedName>
</protein>
<dbReference type="PANTHER" id="PTHR35046:SF9">
    <property type="entry name" value="RNA-DIRECTED DNA POLYMERASE"/>
    <property type="match status" value="1"/>
</dbReference>
<dbReference type="CDD" id="cd00303">
    <property type="entry name" value="retropepsin_like"/>
    <property type="match status" value="1"/>
</dbReference>
<evidence type="ECO:0000313" key="1">
    <source>
        <dbReference type="EMBL" id="CAL1376748.1"/>
    </source>
</evidence>
<dbReference type="Proteomes" id="UP001497516">
    <property type="component" value="Chromosome 3"/>
</dbReference>
<keyword evidence="2" id="KW-1185">Reference proteome</keyword>
<gene>
    <name evidence="1" type="ORF">LTRI10_LOCUS18458</name>
</gene>
<proteinExistence type="predicted"/>
<accession>A0AAV2DTL1</accession>
<dbReference type="AlphaFoldDB" id="A0AAV2DTL1"/>
<reference evidence="1 2" key="1">
    <citation type="submission" date="2024-04" db="EMBL/GenBank/DDBJ databases">
        <authorList>
            <person name="Fracassetti M."/>
        </authorList>
    </citation>
    <scope>NUCLEOTIDE SEQUENCE [LARGE SCALE GENOMIC DNA]</scope>
</reference>
<organism evidence="1 2">
    <name type="scientific">Linum trigynum</name>
    <dbReference type="NCBI Taxonomy" id="586398"/>
    <lineage>
        <taxon>Eukaryota</taxon>
        <taxon>Viridiplantae</taxon>
        <taxon>Streptophyta</taxon>
        <taxon>Embryophyta</taxon>
        <taxon>Tracheophyta</taxon>
        <taxon>Spermatophyta</taxon>
        <taxon>Magnoliopsida</taxon>
        <taxon>eudicotyledons</taxon>
        <taxon>Gunneridae</taxon>
        <taxon>Pentapetalae</taxon>
        <taxon>rosids</taxon>
        <taxon>fabids</taxon>
        <taxon>Malpighiales</taxon>
        <taxon>Linaceae</taxon>
        <taxon>Linum</taxon>
    </lineage>
</organism>
<sequence>MVIDGGSFTNVVSLETVGELGLSTFKHHESYNLHWLNDHGAVKVTKQAWVEFEIDQYNDRILCDIAPMHVAHILLGRTWQYDSGVTHHGRSNCYTFQHEGKKLKPTPLSPVEVRDDKGI</sequence>